<organism evidence="2 3">
    <name type="scientific">Stereum hirsutum (strain FP-91666)</name>
    <name type="common">White-rot fungus</name>
    <dbReference type="NCBI Taxonomy" id="721885"/>
    <lineage>
        <taxon>Eukaryota</taxon>
        <taxon>Fungi</taxon>
        <taxon>Dikarya</taxon>
        <taxon>Basidiomycota</taxon>
        <taxon>Agaricomycotina</taxon>
        <taxon>Agaricomycetes</taxon>
        <taxon>Russulales</taxon>
        <taxon>Stereaceae</taxon>
        <taxon>Stereum</taxon>
    </lineage>
</organism>
<feature type="region of interest" description="Disordered" evidence="1">
    <location>
        <begin position="58"/>
        <end position="93"/>
    </location>
</feature>
<reference evidence="3" key="1">
    <citation type="journal article" date="2012" name="Science">
        <title>The Paleozoic origin of enzymatic lignin decomposition reconstructed from 31 fungal genomes.</title>
        <authorList>
            <person name="Floudas D."/>
            <person name="Binder M."/>
            <person name="Riley R."/>
            <person name="Barry K."/>
            <person name="Blanchette R.A."/>
            <person name="Henrissat B."/>
            <person name="Martinez A.T."/>
            <person name="Otillar R."/>
            <person name="Spatafora J.W."/>
            <person name="Yadav J.S."/>
            <person name="Aerts A."/>
            <person name="Benoit I."/>
            <person name="Boyd A."/>
            <person name="Carlson A."/>
            <person name="Copeland A."/>
            <person name="Coutinho P.M."/>
            <person name="de Vries R.P."/>
            <person name="Ferreira P."/>
            <person name="Findley K."/>
            <person name="Foster B."/>
            <person name="Gaskell J."/>
            <person name="Glotzer D."/>
            <person name="Gorecki P."/>
            <person name="Heitman J."/>
            <person name="Hesse C."/>
            <person name="Hori C."/>
            <person name="Igarashi K."/>
            <person name="Jurgens J.A."/>
            <person name="Kallen N."/>
            <person name="Kersten P."/>
            <person name="Kohler A."/>
            <person name="Kuees U."/>
            <person name="Kumar T.K.A."/>
            <person name="Kuo A."/>
            <person name="LaButti K."/>
            <person name="Larrondo L.F."/>
            <person name="Lindquist E."/>
            <person name="Ling A."/>
            <person name="Lombard V."/>
            <person name="Lucas S."/>
            <person name="Lundell T."/>
            <person name="Martin R."/>
            <person name="McLaughlin D.J."/>
            <person name="Morgenstern I."/>
            <person name="Morin E."/>
            <person name="Murat C."/>
            <person name="Nagy L.G."/>
            <person name="Nolan M."/>
            <person name="Ohm R.A."/>
            <person name="Patyshakuliyeva A."/>
            <person name="Rokas A."/>
            <person name="Ruiz-Duenas F.J."/>
            <person name="Sabat G."/>
            <person name="Salamov A."/>
            <person name="Samejima M."/>
            <person name="Schmutz J."/>
            <person name="Slot J.C."/>
            <person name="St John F."/>
            <person name="Stenlid J."/>
            <person name="Sun H."/>
            <person name="Sun S."/>
            <person name="Syed K."/>
            <person name="Tsang A."/>
            <person name="Wiebenga A."/>
            <person name="Young D."/>
            <person name="Pisabarro A."/>
            <person name="Eastwood D.C."/>
            <person name="Martin F."/>
            <person name="Cullen D."/>
            <person name="Grigoriev I.V."/>
            <person name="Hibbett D.S."/>
        </authorList>
    </citation>
    <scope>NUCLEOTIDE SEQUENCE [LARGE SCALE GENOMIC DNA]</scope>
    <source>
        <strain evidence="3">FP-91666</strain>
    </source>
</reference>
<sequence>MCSDPIEACRCTKPAVQYPPRYIVEQVQEDLEELCAHPSCFYCAIDGCKRCCRSLQPVQGDEAGQDDDSNDDTNDSEDSDDVQHGGLDDDGSGFVKYEEALFDDRSNYGDLRDDDSSVGVKDNYNDVTSDEGDEMAVRAPSPSFSD</sequence>
<dbReference type="Proteomes" id="UP000053927">
    <property type="component" value="Unassembled WGS sequence"/>
</dbReference>
<protein>
    <submittedName>
        <fullName evidence="2">Uncharacterized protein</fullName>
    </submittedName>
</protein>
<feature type="region of interest" description="Disordered" evidence="1">
    <location>
        <begin position="105"/>
        <end position="146"/>
    </location>
</feature>
<evidence type="ECO:0000313" key="3">
    <source>
        <dbReference type="Proteomes" id="UP000053927"/>
    </source>
</evidence>
<keyword evidence="3" id="KW-1185">Reference proteome</keyword>
<dbReference type="RefSeq" id="XP_007310432.1">
    <property type="nucleotide sequence ID" value="XM_007310370.1"/>
</dbReference>
<feature type="compositionally biased region" description="Acidic residues" evidence="1">
    <location>
        <begin position="63"/>
        <end position="80"/>
    </location>
</feature>
<accession>R7RZL9</accession>
<dbReference type="AlphaFoldDB" id="R7RZL9"/>
<evidence type="ECO:0000256" key="1">
    <source>
        <dbReference type="SAM" id="MobiDB-lite"/>
    </source>
</evidence>
<feature type="compositionally biased region" description="Basic and acidic residues" evidence="1">
    <location>
        <begin position="105"/>
        <end position="115"/>
    </location>
</feature>
<proteinExistence type="predicted"/>
<name>R7RZL9_STEHR</name>
<dbReference type="EMBL" id="JH687398">
    <property type="protein sequence ID" value="EIM80288.1"/>
    <property type="molecule type" value="Genomic_DNA"/>
</dbReference>
<evidence type="ECO:0000313" key="2">
    <source>
        <dbReference type="EMBL" id="EIM80288.1"/>
    </source>
</evidence>
<dbReference type="GeneID" id="18802149"/>
<gene>
    <name evidence="2" type="ORF">STEHIDRAFT_162709</name>
</gene>
<dbReference type="KEGG" id="shs:STEHIDRAFT_162709"/>